<reference evidence="1 2" key="1">
    <citation type="submission" date="2020-05" db="EMBL/GenBank/DDBJ databases">
        <title>Mucilaginibacter mali sp. nov.</title>
        <authorList>
            <person name="Kim H.S."/>
            <person name="Lee K.C."/>
            <person name="Suh M.K."/>
            <person name="Kim J.-S."/>
            <person name="Han K.-I."/>
            <person name="Eom M.K."/>
            <person name="Shin Y.K."/>
            <person name="Lee J.-S."/>
        </authorList>
    </citation>
    <scope>NUCLEOTIDE SEQUENCE [LARGE SCALE GENOMIC DNA]</scope>
    <source>
        <strain evidence="1 2">G2-14</strain>
    </source>
</reference>
<name>A0A7D4ULZ6_9SPHI</name>
<protein>
    <submittedName>
        <fullName evidence="1">Uncharacterized protein</fullName>
    </submittedName>
</protein>
<keyword evidence="2" id="KW-1185">Reference proteome</keyword>
<dbReference type="KEGG" id="mmab:HQ865_22340"/>
<dbReference type="Proteomes" id="UP000505355">
    <property type="component" value="Chromosome"/>
</dbReference>
<dbReference type="EMBL" id="CP054139">
    <property type="protein sequence ID" value="QKJ32382.1"/>
    <property type="molecule type" value="Genomic_DNA"/>
</dbReference>
<sequence>MDSNNRFIVRRTDSQERFEVLWEKRLNGEPTLKELAEMDEIINRDPLVHQFVLREMEKEALPYYHDGQDSTPLPATSPFKKLVAKLRSVFKRMMVLFIGEVELAVN</sequence>
<dbReference type="AlphaFoldDB" id="A0A7D4ULZ6"/>
<proteinExistence type="predicted"/>
<organism evidence="1 2">
    <name type="scientific">Mucilaginibacter mali</name>
    <dbReference type="NCBI Taxonomy" id="2740462"/>
    <lineage>
        <taxon>Bacteria</taxon>
        <taxon>Pseudomonadati</taxon>
        <taxon>Bacteroidota</taxon>
        <taxon>Sphingobacteriia</taxon>
        <taxon>Sphingobacteriales</taxon>
        <taxon>Sphingobacteriaceae</taxon>
        <taxon>Mucilaginibacter</taxon>
    </lineage>
</organism>
<accession>A0A7D4ULZ6</accession>
<gene>
    <name evidence="1" type="ORF">HQ865_22340</name>
</gene>
<evidence type="ECO:0000313" key="1">
    <source>
        <dbReference type="EMBL" id="QKJ32382.1"/>
    </source>
</evidence>
<evidence type="ECO:0000313" key="2">
    <source>
        <dbReference type="Proteomes" id="UP000505355"/>
    </source>
</evidence>
<dbReference type="RefSeq" id="WP_173417032.1">
    <property type="nucleotide sequence ID" value="NZ_CP054139.1"/>
</dbReference>